<comment type="similarity">
    <text evidence="1">Belongs to the Gfo/Idh/MocA family.</text>
</comment>
<comment type="catalytic activity">
    <reaction evidence="5">
        <text>D-xylose + NADP(+) = D-xylono-1,5-lactone + NADPH + H(+)</text>
        <dbReference type="Rhea" id="RHEA:22000"/>
        <dbReference type="ChEBI" id="CHEBI:15378"/>
        <dbReference type="ChEBI" id="CHEBI:15867"/>
        <dbReference type="ChEBI" id="CHEBI:53455"/>
        <dbReference type="ChEBI" id="CHEBI:57783"/>
        <dbReference type="ChEBI" id="CHEBI:58349"/>
        <dbReference type="EC" id="1.1.1.179"/>
    </reaction>
</comment>
<dbReference type="KEGG" id="ngr:NAEGRDRAFT_56213"/>
<dbReference type="OMA" id="KMIQAPF"/>
<evidence type="ECO:0000256" key="4">
    <source>
        <dbReference type="ARBA" id="ARBA00042988"/>
    </source>
</evidence>
<dbReference type="EC" id="1.1.1.179" evidence="3"/>
<reference evidence="8 9" key="1">
    <citation type="journal article" date="2010" name="Cell">
        <title>The genome of Naegleria gruberi illuminates early eukaryotic versatility.</title>
        <authorList>
            <person name="Fritz-Laylin L.K."/>
            <person name="Prochnik S.E."/>
            <person name="Ginger M.L."/>
            <person name="Dacks J.B."/>
            <person name="Carpenter M.L."/>
            <person name="Field M.C."/>
            <person name="Kuo A."/>
            <person name="Paredez A."/>
            <person name="Chapman J."/>
            <person name="Pham J."/>
            <person name="Shu S."/>
            <person name="Neupane R."/>
            <person name="Cipriano M."/>
            <person name="Mancuso J."/>
            <person name="Tu H."/>
            <person name="Salamov A."/>
            <person name="Lindquist E."/>
            <person name="Shapiro H."/>
            <person name="Lucas S."/>
            <person name="Grigoriev I.V."/>
            <person name="Cande W.Z."/>
            <person name="Fulton C."/>
            <person name="Rokhsar D.S."/>
            <person name="Dawson S.C."/>
        </authorList>
    </citation>
    <scope>NUCLEOTIDE SEQUENCE [LARGE SCALE GENOMIC DNA]</scope>
    <source>
        <strain evidence="8 9">NEG-M</strain>
    </source>
</reference>
<dbReference type="Gene3D" id="3.40.50.720">
    <property type="entry name" value="NAD(P)-binding Rossmann-like Domain"/>
    <property type="match status" value="1"/>
</dbReference>
<evidence type="ECO:0000256" key="5">
    <source>
        <dbReference type="ARBA" id="ARBA00049233"/>
    </source>
</evidence>
<dbReference type="AlphaFoldDB" id="D2VJS2"/>
<proteinExistence type="inferred from homology"/>
<dbReference type="EMBL" id="GG738876">
    <property type="protein sequence ID" value="EFC43082.1"/>
    <property type="molecule type" value="Genomic_DNA"/>
</dbReference>
<protein>
    <recommendedName>
        <fullName evidence="3">D-xylose 1-dehydrogenase (NADP(+), D-xylono-1,5-lactone-forming)</fullName>
        <ecNumber evidence="3">1.1.1.179</ecNumber>
    </recommendedName>
    <alternativeName>
        <fullName evidence="4">D-xylose-NADP dehydrogenase</fullName>
    </alternativeName>
</protein>
<evidence type="ECO:0000313" key="9">
    <source>
        <dbReference type="Proteomes" id="UP000006671"/>
    </source>
</evidence>
<dbReference type="InterPro" id="IPR055170">
    <property type="entry name" value="GFO_IDH_MocA-like_dom"/>
</dbReference>
<dbReference type="RefSeq" id="XP_002675826.1">
    <property type="nucleotide sequence ID" value="XM_002675780.1"/>
</dbReference>
<dbReference type="Pfam" id="PF22725">
    <property type="entry name" value="GFO_IDH_MocA_C3"/>
    <property type="match status" value="1"/>
</dbReference>
<keyword evidence="9" id="KW-1185">Reference proteome</keyword>
<evidence type="ECO:0000313" key="8">
    <source>
        <dbReference type="EMBL" id="EFC43082.1"/>
    </source>
</evidence>
<dbReference type="InterPro" id="IPR036291">
    <property type="entry name" value="NAD(P)-bd_dom_sf"/>
</dbReference>
<dbReference type="GeneID" id="8853148"/>
<evidence type="ECO:0000259" key="7">
    <source>
        <dbReference type="Pfam" id="PF22725"/>
    </source>
</evidence>
<dbReference type="InterPro" id="IPR050984">
    <property type="entry name" value="Gfo/Idh/MocA_domain"/>
</dbReference>
<feature type="domain" description="GFO/IDH/MocA-like oxidoreductase" evidence="7">
    <location>
        <begin position="146"/>
        <end position="262"/>
    </location>
</feature>
<dbReference type="Pfam" id="PF01408">
    <property type="entry name" value="GFO_IDH_MocA"/>
    <property type="match status" value="1"/>
</dbReference>
<feature type="domain" description="Gfo/Idh/MocA-like oxidoreductase N-terminal" evidence="6">
    <location>
        <begin position="5"/>
        <end position="135"/>
    </location>
</feature>
<dbReference type="PANTHER" id="PTHR22604">
    <property type="entry name" value="OXIDOREDUCTASES"/>
    <property type="match status" value="1"/>
</dbReference>
<organism evidence="9">
    <name type="scientific">Naegleria gruberi</name>
    <name type="common">Amoeba</name>
    <dbReference type="NCBI Taxonomy" id="5762"/>
    <lineage>
        <taxon>Eukaryota</taxon>
        <taxon>Discoba</taxon>
        <taxon>Heterolobosea</taxon>
        <taxon>Tetramitia</taxon>
        <taxon>Eutetramitia</taxon>
        <taxon>Vahlkampfiidae</taxon>
        <taxon>Naegleria</taxon>
    </lineage>
</organism>
<dbReference type="SUPFAM" id="SSF51735">
    <property type="entry name" value="NAD(P)-binding Rossmann-fold domains"/>
    <property type="match status" value="1"/>
</dbReference>
<dbReference type="InterPro" id="IPR000683">
    <property type="entry name" value="Gfo/Idh/MocA-like_OxRdtase_N"/>
</dbReference>
<name>D2VJS2_NAEGR</name>
<dbReference type="STRING" id="5762.D2VJS2"/>
<dbReference type="SUPFAM" id="SSF55347">
    <property type="entry name" value="Glyceraldehyde-3-phosphate dehydrogenase-like, C-terminal domain"/>
    <property type="match status" value="1"/>
</dbReference>
<dbReference type="eggNOG" id="KOG2741">
    <property type="taxonomic scope" value="Eukaryota"/>
</dbReference>
<accession>D2VJS2</accession>
<sequence length="356" mass="39981">MRRVSFGIMGTGRIAHDFSLAFQSMHKFHHENKSTKYETIRECRIYGVASRNSSKSDQFAKEHDIGKSFDSYEKMLQDSNIDIVYVATPNSEHYSNVKLCLESGKSVLCEKTFTLNEKQASELFEMARERKLFLMEANWMPFFPLFKKAKQLIESGEIGQVHLIHAQLGFKNNHVSNSGLIENSLGGGALLACGIYPISFVCMVMNDFSPETIQSIGTFVNNVDESVECQFKFSGNRIGKVSTSINAFLDSSATIHGSLGKIHLGGMHCCPTKLTWTNYSKGHETIELEEPLYGKTEFSQFNFPNSEGLAYEIEHVIDCLLESKLESEIVSSNVTINTLKIMDKIRSDIGLKFIGE</sequence>
<evidence type="ECO:0000256" key="2">
    <source>
        <dbReference type="ARBA" id="ARBA00023002"/>
    </source>
</evidence>
<dbReference type="GO" id="GO:0000166">
    <property type="term" value="F:nucleotide binding"/>
    <property type="evidence" value="ECO:0007669"/>
    <property type="project" value="InterPro"/>
</dbReference>
<keyword evidence="2" id="KW-0560">Oxidoreductase</keyword>
<dbReference type="GO" id="GO:0047837">
    <property type="term" value="F:D-xylose 1-dehydrogenase (NADP+) activity"/>
    <property type="evidence" value="ECO:0007669"/>
    <property type="project" value="UniProtKB-EC"/>
</dbReference>
<dbReference type="PANTHER" id="PTHR22604:SF105">
    <property type="entry name" value="TRANS-1,2-DIHYDROBENZENE-1,2-DIOL DEHYDROGENASE"/>
    <property type="match status" value="1"/>
</dbReference>
<dbReference type="Proteomes" id="UP000006671">
    <property type="component" value="Unassembled WGS sequence"/>
</dbReference>
<dbReference type="VEuPathDB" id="AmoebaDB:NAEGRDRAFT_56213"/>
<dbReference type="OrthoDB" id="2129491at2759"/>
<gene>
    <name evidence="8" type="ORF">NAEGRDRAFT_56213</name>
</gene>
<dbReference type="Gene3D" id="3.30.360.10">
    <property type="entry name" value="Dihydrodipicolinate Reductase, domain 2"/>
    <property type="match status" value="1"/>
</dbReference>
<evidence type="ECO:0000256" key="1">
    <source>
        <dbReference type="ARBA" id="ARBA00010928"/>
    </source>
</evidence>
<evidence type="ECO:0000256" key="3">
    <source>
        <dbReference type="ARBA" id="ARBA00038984"/>
    </source>
</evidence>
<evidence type="ECO:0000259" key="6">
    <source>
        <dbReference type="Pfam" id="PF01408"/>
    </source>
</evidence>
<dbReference type="InParanoid" id="D2VJS2"/>